<evidence type="ECO:0000256" key="7">
    <source>
        <dbReference type="ARBA" id="ARBA00023242"/>
    </source>
</evidence>
<name>A0A420SQ59_GIBIN</name>
<keyword evidence="7" id="KW-0539">Nucleus</keyword>
<evidence type="ECO:0000256" key="5">
    <source>
        <dbReference type="ARBA" id="ARBA00023125"/>
    </source>
</evidence>
<dbReference type="SMART" id="SM00906">
    <property type="entry name" value="Fungal_trans"/>
    <property type="match status" value="1"/>
</dbReference>
<keyword evidence="5" id="KW-0238">DNA-binding</keyword>
<dbReference type="PROSITE" id="PS50048">
    <property type="entry name" value="ZN2_CY6_FUNGAL_2"/>
    <property type="match status" value="1"/>
</dbReference>
<dbReference type="GO" id="GO:0045944">
    <property type="term" value="P:positive regulation of transcription by RNA polymerase II"/>
    <property type="evidence" value="ECO:0007669"/>
    <property type="project" value="TreeGrafter"/>
</dbReference>
<dbReference type="Pfam" id="PF00172">
    <property type="entry name" value="Zn_clus"/>
    <property type="match status" value="1"/>
</dbReference>
<dbReference type="GO" id="GO:0005634">
    <property type="term" value="C:nucleus"/>
    <property type="evidence" value="ECO:0007669"/>
    <property type="project" value="UniProtKB-SubCell"/>
</dbReference>
<dbReference type="PANTHER" id="PTHR47782">
    <property type="entry name" value="ZN(II)2CYS6 TRANSCRIPTION FACTOR (EUROFUNG)-RELATED"/>
    <property type="match status" value="1"/>
</dbReference>
<feature type="compositionally biased region" description="Polar residues" evidence="8">
    <location>
        <begin position="78"/>
        <end position="89"/>
    </location>
</feature>
<evidence type="ECO:0000256" key="4">
    <source>
        <dbReference type="ARBA" id="ARBA00023015"/>
    </source>
</evidence>
<keyword evidence="2" id="KW-0479">Metal-binding</keyword>
<dbReference type="InterPro" id="IPR052202">
    <property type="entry name" value="Yeast_MetPath_Reg"/>
</dbReference>
<dbReference type="SMART" id="SM00066">
    <property type="entry name" value="GAL4"/>
    <property type="match status" value="1"/>
</dbReference>
<dbReference type="GO" id="GO:0008270">
    <property type="term" value="F:zinc ion binding"/>
    <property type="evidence" value="ECO:0007669"/>
    <property type="project" value="InterPro"/>
</dbReference>
<dbReference type="InterPro" id="IPR007219">
    <property type="entry name" value="XnlR_reg_dom"/>
</dbReference>
<evidence type="ECO:0000256" key="2">
    <source>
        <dbReference type="ARBA" id="ARBA00022723"/>
    </source>
</evidence>
<evidence type="ECO:0000256" key="8">
    <source>
        <dbReference type="SAM" id="MobiDB-lite"/>
    </source>
</evidence>
<feature type="region of interest" description="Disordered" evidence="8">
    <location>
        <begin position="180"/>
        <end position="199"/>
    </location>
</feature>
<dbReference type="AlphaFoldDB" id="A0A420SQ59"/>
<dbReference type="Gene3D" id="4.10.240.10">
    <property type="entry name" value="Zn(2)-C6 fungal-type DNA-binding domain"/>
    <property type="match status" value="1"/>
</dbReference>
<dbReference type="Pfam" id="PF04082">
    <property type="entry name" value="Fungal_trans"/>
    <property type="match status" value="1"/>
</dbReference>
<accession>A0A420SQ59</accession>
<dbReference type="InterPro" id="IPR036864">
    <property type="entry name" value="Zn2-C6_fun-type_DNA-bd_sf"/>
</dbReference>
<dbReference type="GO" id="GO:0006351">
    <property type="term" value="P:DNA-templated transcription"/>
    <property type="evidence" value="ECO:0007669"/>
    <property type="project" value="InterPro"/>
</dbReference>
<feature type="compositionally biased region" description="Polar residues" evidence="8">
    <location>
        <begin position="182"/>
        <end position="194"/>
    </location>
</feature>
<dbReference type="CDD" id="cd00067">
    <property type="entry name" value="GAL4"/>
    <property type="match status" value="1"/>
</dbReference>
<comment type="subcellular location">
    <subcellularLocation>
        <location evidence="1">Nucleus</location>
    </subcellularLocation>
</comment>
<feature type="region of interest" description="Disordered" evidence="8">
    <location>
        <begin position="78"/>
        <end position="113"/>
    </location>
</feature>
<dbReference type="SUPFAM" id="SSF57701">
    <property type="entry name" value="Zn2/Cys6 DNA-binding domain"/>
    <property type="match status" value="1"/>
</dbReference>
<dbReference type="GO" id="GO:0000981">
    <property type="term" value="F:DNA-binding transcription factor activity, RNA polymerase II-specific"/>
    <property type="evidence" value="ECO:0007669"/>
    <property type="project" value="InterPro"/>
</dbReference>
<dbReference type="EMBL" id="MRDB01000048">
    <property type="protein sequence ID" value="RKL31419.1"/>
    <property type="molecule type" value="Genomic_DNA"/>
</dbReference>
<keyword evidence="4" id="KW-0805">Transcription regulation</keyword>
<feature type="region of interest" description="Disordered" evidence="8">
    <location>
        <begin position="1"/>
        <end position="20"/>
    </location>
</feature>
<evidence type="ECO:0000256" key="3">
    <source>
        <dbReference type="ARBA" id="ARBA00022833"/>
    </source>
</evidence>
<protein>
    <recommendedName>
        <fullName evidence="9">Zn(2)-C6 fungal-type domain-containing protein</fullName>
    </recommendedName>
</protein>
<evidence type="ECO:0000256" key="1">
    <source>
        <dbReference type="ARBA" id="ARBA00004123"/>
    </source>
</evidence>
<reference evidence="10 11" key="1">
    <citation type="journal article" date="2018" name="Sci. Rep.">
        <title>Characterisation of pathogen-specific regions and novel effector candidates in Fusarium oxysporum f. sp. cepae.</title>
        <authorList>
            <person name="Armitage A.D."/>
            <person name="Taylor A."/>
            <person name="Sobczyk M.K."/>
            <person name="Baxter L."/>
            <person name="Greenfield B.P."/>
            <person name="Bates H.J."/>
            <person name="Wilson F."/>
            <person name="Jackson A.C."/>
            <person name="Ott S."/>
            <person name="Harrison R.J."/>
            <person name="Clarkson J.P."/>
        </authorList>
    </citation>
    <scope>NUCLEOTIDE SEQUENCE [LARGE SCALE GENOMIC DNA]</scope>
    <source>
        <strain evidence="10 11">Fp_A8</strain>
    </source>
</reference>
<organism evidence="10 11">
    <name type="scientific">Gibberella intermedia</name>
    <name type="common">Bulb rot disease fungus</name>
    <name type="synonym">Fusarium proliferatum</name>
    <dbReference type="NCBI Taxonomy" id="948311"/>
    <lineage>
        <taxon>Eukaryota</taxon>
        <taxon>Fungi</taxon>
        <taxon>Dikarya</taxon>
        <taxon>Ascomycota</taxon>
        <taxon>Pezizomycotina</taxon>
        <taxon>Sordariomycetes</taxon>
        <taxon>Hypocreomycetidae</taxon>
        <taxon>Hypocreales</taxon>
        <taxon>Nectriaceae</taxon>
        <taxon>Fusarium</taxon>
        <taxon>Fusarium fujikuroi species complex</taxon>
    </lineage>
</organism>
<feature type="compositionally biased region" description="Low complexity" evidence="8">
    <location>
        <begin position="90"/>
        <end position="103"/>
    </location>
</feature>
<feature type="domain" description="Zn(2)-C6 fungal-type" evidence="9">
    <location>
        <begin position="23"/>
        <end position="53"/>
    </location>
</feature>
<dbReference type="CDD" id="cd12148">
    <property type="entry name" value="fungal_TF_MHR"/>
    <property type="match status" value="1"/>
</dbReference>
<dbReference type="PROSITE" id="PS00463">
    <property type="entry name" value="ZN2_CY6_FUNGAL_1"/>
    <property type="match status" value="1"/>
</dbReference>
<keyword evidence="3" id="KW-0862">Zinc</keyword>
<feature type="compositionally biased region" description="Polar residues" evidence="8">
    <location>
        <begin position="1"/>
        <end position="11"/>
    </location>
</feature>
<evidence type="ECO:0000259" key="9">
    <source>
        <dbReference type="PROSITE" id="PS50048"/>
    </source>
</evidence>
<feature type="compositionally biased region" description="Polar residues" evidence="8">
    <location>
        <begin position="104"/>
        <end position="113"/>
    </location>
</feature>
<evidence type="ECO:0000256" key="6">
    <source>
        <dbReference type="ARBA" id="ARBA00023163"/>
    </source>
</evidence>
<sequence length="615" mass="69078">MSHSQTESSSARPTRRRPRGLVACRRCKSRKQRCDNEFPACSNCLAAGEKCSYGAKQAYPAEYVKSLERQISRLQQEVASPRQNAVTPTSHSSIQQQILDSQSGPNETEPANLNETASSDLEASAGIVAPSPDSFLGTSSGYPLTKLLRSALPSVGARQSDRAETSHQVNVAARSPIGMRANTRQHSEGSQVSDGSDLPSKEVGDKLIEAYYARVHPKHPFLPRKRVLSLHEARLELVPAHKAVRSEVMWSRCDYATLQLVWMIEITMRYCIDNGLHRQATNIPPTLDERRKRIFWTTYMLERSIARTMGRPHSISDRDIDVPLPANIDDELGTDEAILAAISESKQHPSQITTLTPAIHIFRLQQIDSKISYTVCRVDKDVSAIKPHKVDRLRQALEEWKATIPQTDPENKPHPYLTTDYHMIQYHKAIILLNLPFLPTLTPQSPTFHEVVHSAGQVCSLSKRLHDQQTYISFSLLSLHANFVAGLVMVYCFCLDSSIFSPKFSSSVRACSTMLYIISERWPRAVKARNAFDRLVASTIESDHDASNTILTFEDNLQVSRDDFQPGLVADDPAQLEVWSNFESILGDHHIDLGTWMHDSIFDTMGTFQSMDWTE</sequence>
<evidence type="ECO:0000313" key="10">
    <source>
        <dbReference type="EMBL" id="RKL31419.1"/>
    </source>
</evidence>
<gene>
    <name evidence="10" type="ORF">BFJ72_g11053</name>
</gene>
<dbReference type="PANTHER" id="PTHR47782:SF12">
    <property type="entry name" value="ZN(II)2CYS6 TRANSCRIPTION FACTOR (EUROFUNG)"/>
    <property type="match status" value="1"/>
</dbReference>
<dbReference type="InterPro" id="IPR001138">
    <property type="entry name" value="Zn2Cys6_DnaBD"/>
</dbReference>
<proteinExistence type="predicted"/>
<keyword evidence="6" id="KW-0804">Transcription</keyword>
<evidence type="ECO:0000313" key="11">
    <source>
        <dbReference type="Proteomes" id="UP000283569"/>
    </source>
</evidence>
<dbReference type="Proteomes" id="UP000283569">
    <property type="component" value="Unassembled WGS sequence"/>
</dbReference>
<comment type="caution">
    <text evidence="10">The sequence shown here is derived from an EMBL/GenBank/DDBJ whole genome shotgun (WGS) entry which is preliminary data.</text>
</comment>
<dbReference type="GO" id="GO:0043565">
    <property type="term" value="F:sequence-specific DNA binding"/>
    <property type="evidence" value="ECO:0007669"/>
    <property type="project" value="TreeGrafter"/>
</dbReference>